<dbReference type="RefSeq" id="WP_003688121.1">
    <property type="nucleotide sequence ID" value="NZ_AKKT01000045.1"/>
</dbReference>
<dbReference type="GeneID" id="98315826"/>
<dbReference type="NCBIfam" id="TIGR01537">
    <property type="entry name" value="portal_HK97"/>
    <property type="match status" value="1"/>
</dbReference>
<reference evidence="1 2" key="1">
    <citation type="journal article" date="2015" name="Genome Announc.">
        <title>Expanding the biotechnology potential of lactobacilli through comparative genomics of 213 strains and associated genera.</title>
        <authorList>
            <person name="Sun Z."/>
            <person name="Harris H.M."/>
            <person name="McCann A."/>
            <person name="Guo C."/>
            <person name="Argimon S."/>
            <person name="Zhang W."/>
            <person name="Yang X."/>
            <person name="Jeffery I.B."/>
            <person name="Cooney J.C."/>
            <person name="Kagawa T.F."/>
            <person name="Liu W."/>
            <person name="Song Y."/>
            <person name="Salvetti E."/>
            <person name="Wrobel A."/>
            <person name="Rasinkangas P."/>
            <person name="Parkhill J."/>
            <person name="Rea M.C."/>
            <person name="O'Sullivan O."/>
            <person name="Ritari J."/>
            <person name="Douillard F.P."/>
            <person name="Paul Ross R."/>
            <person name="Yang R."/>
            <person name="Briner A.E."/>
            <person name="Felis G.E."/>
            <person name="de Vos W.M."/>
            <person name="Barrangou R."/>
            <person name="Klaenhammer T.R."/>
            <person name="Caufield P.W."/>
            <person name="Cui Y."/>
            <person name="Zhang H."/>
            <person name="O'Toole P.W."/>
        </authorList>
    </citation>
    <scope>NUCLEOTIDE SEQUENCE [LARGE SCALE GENOMIC DNA]</scope>
    <source>
        <strain evidence="1 2">DSM 20444</strain>
    </source>
</reference>
<dbReference type="AlphaFoldDB" id="J1F4N4"/>
<gene>
    <name evidence="1" type="ORF">FD00_GL000006</name>
</gene>
<comment type="caution">
    <text evidence="1">The sequence shown here is derived from an EMBL/GenBank/DDBJ whole genome shotgun (WGS) entry which is preliminary data.</text>
</comment>
<evidence type="ECO:0000313" key="1">
    <source>
        <dbReference type="EMBL" id="KRN11476.1"/>
    </source>
</evidence>
<protein>
    <submittedName>
        <fullName evidence="1">Prophage Lp3 protein 17, portal protein</fullName>
    </submittedName>
</protein>
<dbReference type="EMBL" id="AYYH01000001">
    <property type="protein sequence ID" value="KRN11476.1"/>
    <property type="molecule type" value="Genomic_DNA"/>
</dbReference>
<organism evidence="1 2">
    <name type="scientific">Liquorilactobacillus mali KCTC 3596 = DSM 20444</name>
    <dbReference type="NCBI Taxonomy" id="1046596"/>
    <lineage>
        <taxon>Bacteria</taxon>
        <taxon>Bacillati</taxon>
        <taxon>Bacillota</taxon>
        <taxon>Bacilli</taxon>
        <taxon>Lactobacillales</taxon>
        <taxon>Lactobacillaceae</taxon>
        <taxon>Liquorilactobacillus</taxon>
    </lineage>
</organism>
<dbReference type="PATRIC" id="fig|1046596.6.peg.6"/>
<proteinExistence type="predicted"/>
<dbReference type="InterPro" id="IPR006427">
    <property type="entry name" value="Portal_HK97"/>
</dbReference>
<dbReference type="Proteomes" id="UP000050898">
    <property type="component" value="Unassembled WGS sequence"/>
</dbReference>
<keyword evidence="2" id="KW-1185">Reference proteome</keyword>
<sequence>MSFFTTKTTSTTQDPFLDALVSLSSDDTNTFVSASVLKNSDIFAAINIIASDIASNPILCGTDAIDKMINSKPNSIMDGYHFKYALAVNMLLNGNSFAQILPGNQLKFIPNNKMVVEQDDVSGVLTYTYSPDGRTKQQIEPVSILHFKYFTRDGVTGISPLYSLKDEQNIQSAGNKLLTGFFNQGVHGTTIVKVHQSDLGKDAKENIRKKFDEATTGNNSLNSVVVDDGMDVSNLQINTDVLKLVNSNDWTTRQIAKAFQLPVERLGLENEHSNTEQSNIQYLKGTLQHYFDCFTSELAFKLDKTFNFNTDKLLSLDPQDQQTMAAAGYSGGVLTRNEARDKLDLPVTDDGNIFVNINKNGAENSETGQKING</sequence>
<dbReference type="Pfam" id="PF04860">
    <property type="entry name" value="Phage_portal"/>
    <property type="match status" value="1"/>
</dbReference>
<dbReference type="OrthoDB" id="9765386at2"/>
<name>J1F4N4_9LACO</name>
<evidence type="ECO:0000313" key="2">
    <source>
        <dbReference type="Proteomes" id="UP000050898"/>
    </source>
</evidence>
<accession>J1F4N4</accession>
<dbReference type="InterPro" id="IPR006944">
    <property type="entry name" value="Phage/GTA_portal"/>
</dbReference>